<feature type="compositionally biased region" description="Low complexity" evidence="1">
    <location>
        <begin position="20"/>
        <end position="34"/>
    </location>
</feature>
<proteinExistence type="predicted"/>
<accession>A0A0B7FRE5</accession>
<keyword evidence="3" id="KW-1185">Reference proteome</keyword>
<evidence type="ECO:0000313" key="3">
    <source>
        <dbReference type="Proteomes" id="UP000059188"/>
    </source>
</evidence>
<name>A0A0B7FRE5_THACB</name>
<gene>
    <name evidence="2" type="ORF">RSOLAG1IB_12333</name>
</gene>
<evidence type="ECO:0000313" key="2">
    <source>
        <dbReference type="EMBL" id="CEL60245.1"/>
    </source>
</evidence>
<protein>
    <submittedName>
        <fullName evidence="2">Uncharacterized protein</fullName>
    </submittedName>
</protein>
<dbReference type="STRING" id="1108050.A0A0B7FRE5"/>
<feature type="compositionally biased region" description="Pro residues" evidence="1">
    <location>
        <begin position="1"/>
        <end position="10"/>
    </location>
</feature>
<organism evidence="2 3">
    <name type="scientific">Thanatephorus cucumeris (strain AG1-IB / isolate 7/3/14)</name>
    <name type="common">Lettuce bottom rot fungus</name>
    <name type="synonym">Rhizoctonia solani</name>
    <dbReference type="NCBI Taxonomy" id="1108050"/>
    <lineage>
        <taxon>Eukaryota</taxon>
        <taxon>Fungi</taxon>
        <taxon>Dikarya</taxon>
        <taxon>Basidiomycota</taxon>
        <taxon>Agaricomycotina</taxon>
        <taxon>Agaricomycetes</taxon>
        <taxon>Cantharellales</taxon>
        <taxon>Ceratobasidiaceae</taxon>
        <taxon>Rhizoctonia</taxon>
        <taxon>Rhizoctonia solani AG-1</taxon>
    </lineage>
</organism>
<dbReference type="Proteomes" id="UP000059188">
    <property type="component" value="Unassembled WGS sequence"/>
</dbReference>
<reference evidence="2 3" key="1">
    <citation type="submission" date="2014-11" db="EMBL/GenBank/DDBJ databases">
        <authorList>
            <person name="Wibberg Daniel"/>
        </authorList>
    </citation>
    <scope>NUCLEOTIDE SEQUENCE [LARGE SCALE GENOMIC DNA]</scope>
    <source>
        <strain evidence="2">Rhizoctonia solani AG1-IB 7/3/14</strain>
    </source>
</reference>
<feature type="region of interest" description="Disordered" evidence="1">
    <location>
        <begin position="1"/>
        <end position="80"/>
    </location>
</feature>
<evidence type="ECO:0000256" key="1">
    <source>
        <dbReference type="SAM" id="MobiDB-lite"/>
    </source>
</evidence>
<feature type="compositionally biased region" description="Low complexity" evidence="1">
    <location>
        <begin position="50"/>
        <end position="64"/>
    </location>
</feature>
<sequence length="232" mass="25425">MKPPLPPPCPTSWAEIGPQASRPACSSSRPSSSSLIPNVPHTELDLDTNSDSGSGSGSKISESSPHADACRHRRGVPRGDIAHTVSAADTIYLEKDPALDEVAAQTEEGFLALILNEDVLRGLDETPAWEPDDTVEPTPPHANKDTYPWPDSIHFLTHSLFRSPELRFLRSQQRAILQWAESCGMEHVLSLYSLDKCDQLLKECAGNPTRQFTSSNGNVYFMNSVYSALQQV</sequence>
<dbReference type="EMBL" id="LN679547">
    <property type="protein sequence ID" value="CEL60245.1"/>
    <property type="molecule type" value="Genomic_DNA"/>
</dbReference>
<dbReference type="AlphaFoldDB" id="A0A0B7FRE5"/>